<evidence type="ECO:0000313" key="4">
    <source>
        <dbReference type="Proteomes" id="UP000813461"/>
    </source>
</evidence>
<gene>
    <name evidence="3" type="ORF">FB567DRAFT_600879</name>
</gene>
<dbReference type="SMART" id="SM00220">
    <property type="entry name" value="S_TKc"/>
    <property type="match status" value="1"/>
</dbReference>
<dbReference type="GO" id="GO:0005524">
    <property type="term" value="F:ATP binding"/>
    <property type="evidence" value="ECO:0007669"/>
    <property type="project" value="InterPro"/>
</dbReference>
<feature type="region of interest" description="Disordered" evidence="1">
    <location>
        <begin position="1"/>
        <end position="41"/>
    </location>
</feature>
<comment type="caution">
    <text evidence="3">The sequence shown here is derived from an EMBL/GenBank/DDBJ whole genome shotgun (WGS) entry which is preliminary data.</text>
</comment>
<dbReference type="OrthoDB" id="1046782at2759"/>
<dbReference type="InterPro" id="IPR000719">
    <property type="entry name" value="Prot_kinase_dom"/>
</dbReference>
<dbReference type="AlphaFoldDB" id="A0A8K0W5F0"/>
<dbReference type="Proteomes" id="UP000813461">
    <property type="component" value="Unassembled WGS sequence"/>
</dbReference>
<dbReference type="EMBL" id="JAGMVJ010000001">
    <property type="protein sequence ID" value="KAH7095140.1"/>
    <property type="molecule type" value="Genomic_DNA"/>
</dbReference>
<feature type="domain" description="Protein kinase" evidence="2">
    <location>
        <begin position="410"/>
        <end position="757"/>
    </location>
</feature>
<dbReference type="InterPro" id="IPR011009">
    <property type="entry name" value="Kinase-like_dom_sf"/>
</dbReference>
<proteinExistence type="predicted"/>
<feature type="region of interest" description="Disordered" evidence="1">
    <location>
        <begin position="582"/>
        <end position="604"/>
    </location>
</feature>
<feature type="compositionally biased region" description="Polar residues" evidence="1">
    <location>
        <begin position="135"/>
        <end position="148"/>
    </location>
</feature>
<dbReference type="SUPFAM" id="SSF56112">
    <property type="entry name" value="Protein kinase-like (PK-like)"/>
    <property type="match status" value="1"/>
</dbReference>
<evidence type="ECO:0000256" key="1">
    <source>
        <dbReference type="SAM" id="MobiDB-lite"/>
    </source>
</evidence>
<dbReference type="PANTHER" id="PTHR24359:SF37">
    <property type="entry name" value="PROTEIN KINASE DOMAIN-CONTAINING PROTEIN"/>
    <property type="match status" value="1"/>
</dbReference>
<dbReference type="Gene3D" id="1.10.510.10">
    <property type="entry name" value="Transferase(Phosphotransferase) domain 1"/>
    <property type="match status" value="2"/>
</dbReference>
<keyword evidence="4" id="KW-1185">Reference proteome</keyword>
<feature type="region of interest" description="Disordered" evidence="1">
    <location>
        <begin position="75"/>
        <end position="105"/>
    </location>
</feature>
<feature type="compositionally biased region" description="Low complexity" evidence="1">
    <location>
        <begin position="89"/>
        <end position="104"/>
    </location>
</feature>
<protein>
    <recommendedName>
        <fullName evidence="2">Protein kinase domain-containing protein</fullName>
    </recommendedName>
</protein>
<dbReference type="PANTHER" id="PTHR24359">
    <property type="entry name" value="SERINE/THREONINE-PROTEIN KINASE SBK1"/>
    <property type="match status" value="1"/>
</dbReference>
<dbReference type="PROSITE" id="PS50011">
    <property type="entry name" value="PROTEIN_KINASE_DOM"/>
    <property type="match status" value="1"/>
</dbReference>
<accession>A0A8K0W5F0</accession>
<feature type="region of interest" description="Disordered" evidence="1">
    <location>
        <begin position="135"/>
        <end position="160"/>
    </location>
</feature>
<evidence type="ECO:0000259" key="2">
    <source>
        <dbReference type="PROSITE" id="PS50011"/>
    </source>
</evidence>
<evidence type="ECO:0000313" key="3">
    <source>
        <dbReference type="EMBL" id="KAH7095140.1"/>
    </source>
</evidence>
<reference evidence="3" key="1">
    <citation type="journal article" date="2021" name="Nat. Commun.">
        <title>Genetic determinants of endophytism in the Arabidopsis root mycobiome.</title>
        <authorList>
            <person name="Mesny F."/>
            <person name="Miyauchi S."/>
            <person name="Thiergart T."/>
            <person name="Pickel B."/>
            <person name="Atanasova L."/>
            <person name="Karlsson M."/>
            <person name="Huettel B."/>
            <person name="Barry K.W."/>
            <person name="Haridas S."/>
            <person name="Chen C."/>
            <person name="Bauer D."/>
            <person name="Andreopoulos W."/>
            <person name="Pangilinan J."/>
            <person name="LaButti K."/>
            <person name="Riley R."/>
            <person name="Lipzen A."/>
            <person name="Clum A."/>
            <person name="Drula E."/>
            <person name="Henrissat B."/>
            <person name="Kohler A."/>
            <person name="Grigoriev I.V."/>
            <person name="Martin F.M."/>
            <person name="Hacquard S."/>
        </authorList>
    </citation>
    <scope>NUCLEOTIDE SEQUENCE</scope>
    <source>
        <strain evidence="3">MPI-SDFR-AT-0120</strain>
    </source>
</reference>
<dbReference type="GO" id="GO:0004674">
    <property type="term" value="F:protein serine/threonine kinase activity"/>
    <property type="evidence" value="ECO:0007669"/>
    <property type="project" value="TreeGrafter"/>
</dbReference>
<dbReference type="Pfam" id="PF00069">
    <property type="entry name" value="Pkinase"/>
    <property type="match status" value="1"/>
</dbReference>
<organism evidence="3 4">
    <name type="scientific">Paraphoma chrysanthemicola</name>
    <dbReference type="NCBI Taxonomy" id="798071"/>
    <lineage>
        <taxon>Eukaryota</taxon>
        <taxon>Fungi</taxon>
        <taxon>Dikarya</taxon>
        <taxon>Ascomycota</taxon>
        <taxon>Pezizomycotina</taxon>
        <taxon>Dothideomycetes</taxon>
        <taxon>Pleosporomycetidae</taxon>
        <taxon>Pleosporales</taxon>
        <taxon>Pleosporineae</taxon>
        <taxon>Phaeosphaeriaceae</taxon>
        <taxon>Paraphoma</taxon>
    </lineage>
</organism>
<sequence>MVSGPMLRATTPPSAGATDLAGVGSHLISPSSPTPQIRVDQPEECDNRPVPLATHNVSSFGSNNAQLKFYNRSCDAKGRPRSDSAVPFSVSDSGSGTSDKSSVSYPGLTAINDHVTPALPMRRNSFIKNALRLTSADNDGSDSDSTPMYSEDADSDGSRVYTRSRELTVQIPTMSQKTSVISDGGFQDHLEIQQSLEPKKETVTSVSRHVDTAVKRYALQKNIYKKMVKARSDDASLPSQQFLPKDEVPNVITHAAVAAELVKTLPGYSHEIILRYADTICNISSCYVGGRWRQRSYRSIFALLVLTDKSHLVPSFIQDKVSDLDLPLVPVRDCDGISGMRRRKLNPDGTPQPLLACFDDEQWSPSHRDQFDRYQWYMLAPFFMLSKNGQINHYPLHDQHILPFLSWHQAEDDAAEQSGGYGRVIMVRMHSASQLGDNHHKLGDKSNTGQFFAVKQLLASDRKSFKKERDMLKKFSGANSHPHIVSLLATYRHRGKYHFVFDRAQSDLRGFLENERYHKLNHTDVVWISKQCSGIAAGLFKIHRHKTFKVRGTDEDLQQEKVTAVTKQVSFSKDLPRKKAARSSGVDACGVEHAPGHPSRTFSSEKENSEKYVIRYGRHGDINPQNILWFTDEPNAPAKDLRGVFKIADFGTVEMNSQYSKSKPRDVANTMTYRPPECDAEDRTIRQSFDIWCLGCVLLELATWMLGGAPLVKRFAQSRLSRDPIYGNDKTDTYFELVWNKSARKTGARVKPSVLEV</sequence>
<name>A0A8K0W5F0_9PLEO</name>